<feature type="transmembrane region" description="Helical" evidence="12">
    <location>
        <begin position="225"/>
        <end position="247"/>
    </location>
</feature>
<keyword evidence="10 12" id="KW-0408">Iron</keyword>
<proteinExistence type="inferred from homology"/>
<feature type="transmembrane region" description="Helical" evidence="12">
    <location>
        <begin position="371"/>
        <end position="392"/>
    </location>
</feature>
<dbReference type="PIRSF" id="PIRSF006446">
    <property type="entry name" value="Cyt_quinol_oxidase_1"/>
    <property type="match status" value="1"/>
</dbReference>
<evidence type="ECO:0000256" key="10">
    <source>
        <dbReference type="ARBA" id="ARBA00023004"/>
    </source>
</evidence>
<evidence type="ECO:0000256" key="9">
    <source>
        <dbReference type="ARBA" id="ARBA00022989"/>
    </source>
</evidence>
<evidence type="ECO:0000256" key="1">
    <source>
        <dbReference type="ARBA" id="ARBA00004651"/>
    </source>
</evidence>
<evidence type="ECO:0000256" key="11">
    <source>
        <dbReference type="ARBA" id="ARBA00023136"/>
    </source>
</evidence>
<dbReference type="RefSeq" id="WP_184786290.1">
    <property type="nucleotide sequence ID" value="NZ_BONT01000094.1"/>
</dbReference>
<keyword evidence="9 12" id="KW-1133">Transmembrane helix</keyword>
<dbReference type="GO" id="GO:0046872">
    <property type="term" value="F:metal ion binding"/>
    <property type="evidence" value="ECO:0007669"/>
    <property type="project" value="UniProtKB-UniRule"/>
</dbReference>
<evidence type="ECO:0000256" key="12">
    <source>
        <dbReference type="PIRNR" id="PIRNR006446"/>
    </source>
</evidence>
<feature type="transmembrane region" description="Helical" evidence="12">
    <location>
        <begin position="292"/>
        <end position="313"/>
    </location>
</feature>
<evidence type="ECO:0000256" key="2">
    <source>
        <dbReference type="ARBA" id="ARBA00009819"/>
    </source>
</evidence>
<name>A0A841FEJ6_9ACTN</name>
<dbReference type="GO" id="GO:0019646">
    <property type="term" value="P:aerobic electron transport chain"/>
    <property type="evidence" value="ECO:0007669"/>
    <property type="project" value="InterPro"/>
</dbReference>
<keyword evidence="13" id="KW-0560">Oxidoreductase</keyword>
<dbReference type="GO" id="GO:0020037">
    <property type="term" value="F:heme binding"/>
    <property type="evidence" value="ECO:0007669"/>
    <property type="project" value="TreeGrafter"/>
</dbReference>
<dbReference type="AlphaFoldDB" id="A0A841FEJ6"/>
<feature type="transmembrane region" description="Helical" evidence="12">
    <location>
        <begin position="56"/>
        <end position="75"/>
    </location>
</feature>
<evidence type="ECO:0000256" key="7">
    <source>
        <dbReference type="ARBA" id="ARBA00022723"/>
    </source>
</evidence>
<keyword evidence="4 12" id="KW-1003">Cell membrane</keyword>
<comment type="caution">
    <text evidence="13">The sequence shown here is derived from an EMBL/GenBank/DDBJ whole genome shotgun (WGS) entry which is preliminary data.</text>
</comment>
<evidence type="ECO:0000256" key="6">
    <source>
        <dbReference type="ARBA" id="ARBA00022692"/>
    </source>
</evidence>
<comment type="subcellular location">
    <subcellularLocation>
        <location evidence="1">Cell membrane</location>
        <topology evidence="1">Multi-pass membrane protein</topology>
    </subcellularLocation>
</comment>
<dbReference type="GO" id="GO:0016682">
    <property type="term" value="F:oxidoreductase activity, acting on diphenols and related substances as donors, oxygen as acceptor"/>
    <property type="evidence" value="ECO:0007669"/>
    <property type="project" value="TreeGrafter"/>
</dbReference>
<dbReference type="EMBL" id="JACHGT010000002">
    <property type="protein sequence ID" value="MBB6033433.1"/>
    <property type="molecule type" value="Genomic_DNA"/>
</dbReference>
<dbReference type="PANTHER" id="PTHR30365:SF15">
    <property type="entry name" value="CYTOCHROME BD UBIQUINOL OXIDASE SUBUNIT 1"/>
    <property type="match status" value="1"/>
</dbReference>
<dbReference type="EC" id="1.10.3.-" evidence="13"/>
<evidence type="ECO:0000313" key="13">
    <source>
        <dbReference type="EMBL" id="MBB6033433.1"/>
    </source>
</evidence>
<feature type="transmembrane region" description="Helical" evidence="12">
    <location>
        <begin position="186"/>
        <end position="213"/>
    </location>
</feature>
<keyword evidence="8 12" id="KW-0249">Electron transport</keyword>
<gene>
    <name evidence="13" type="ORF">HNR73_001280</name>
</gene>
<dbReference type="Pfam" id="PF01654">
    <property type="entry name" value="Cyt_bd_oxida_I"/>
    <property type="match status" value="2"/>
</dbReference>
<dbReference type="PANTHER" id="PTHR30365">
    <property type="entry name" value="CYTOCHROME D UBIQUINOL OXIDASE"/>
    <property type="match status" value="1"/>
</dbReference>
<dbReference type="GO" id="GO:0070069">
    <property type="term" value="C:cytochrome complex"/>
    <property type="evidence" value="ECO:0007669"/>
    <property type="project" value="UniProtKB-UniRule"/>
</dbReference>
<protein>
    <submittedName>
        <fullName evidence="13">Cytochrome d ubiquinol oxidase subunit I</fullName>
        <ecNumber evidence="13">1.10.3.-</ecNumber>
    </submittedName>
</protein>
<keyword evidence="14" id="KW-1185">Reference proteome</keyword>
<evidence type="ECO:0000313" key="14">
    <source>
        <dbReference type="Proteomes" id="UP000548476"/>
    </source>
</evidence>
<keyword evidence="7 12" id="KW-0479">Metal-binding</keyword>
<feature type="transmembrane region" description="Helical" evidence="12">
    <location>
        <begin position="131"/>
        <end position="154"/>
    </location>
</feature>
<evidence type="ECO:0000256" key="5">
    <source>
        <dbReference type="ARBA" id="ARBA00022617"/>
    </source>
</evidence>
<keyword evidence="6 12" id="KW-0812">Transmembrane</keyword>
<keyword evidence="3 12" id="KW-0813">Transport</keyword>
<sequence length="427" mass="46753">MEALDLARLQFAVTTSIHWLFVLVTLGLVTSLLYFQTRATLARKEEKRELYFRMTRFWGLMYVINYALGIASGIVMEFQFGTSWAGLSHLVGGVFGAPLALETIIAFVAESTFLALWIFGWHKLPKAVHLGLIYLVAITAYLSAFWVLVANGFMQNPVGYEMTEGPAGRTAVLTDVGAVFANPSTWWAFVHIVGAAMAAGGVVILGTAAWHIFRKTEDAFFLRSFRVGFTFLFVGIGWAFGTGWAQYGFVGEIQPMKSADDAEIGAVNAELAAQYGAGDYRLADGLRGAFDFMAMVGEVGSMVLLLVAPIVIWKLAAKMRWLMPLFIVFVPFPFLAAVAGWVFREVGRQPWAVYGVQTTAEAFGGATVGGMWTSFIGFTAVLGALLITAWWLMLRHGLRGPRVDVWQPDPGTPVDTATNLLIPQGTR</sequence>
<accession>A0A841FEJ6</accession>
<comment type="similarity">
    <text evidence="2 12">Belongs to the cytochrome ubiquinol oxidase subunit 1 family.</text>
</comment>
<evidence type="ECO:0000256" key="3">
    <source>
        <dbReference type="ARBA" id="ARBA00022448"/>
    </source>
</evidence>
<evidence type="ECO:0000256" key="8">
    <source>
        <dbReference type="ARBA" id="ARBA00022982"/>
    </source>
</evidence>
<dbReference type="GO" id="GO:0009055">
    <property type="term" value="F:electron transfer activity"/>
    <property type="evidence" value="ECO:0007669"/>
    <property type="project" value="UniProtKB-UniRule"/>
</dbReference>
<feature type="transmembrane region" description="Helical" evidence="12">
    <location>
        <begin position="95"/>
        <end position="119"/>
    </location>
</feature>
<reference evidence="13 14" key="1">
    <citation type="submission" date="2020-08" db="EMBL/GenBank/DDBJ databases">
        <title>Genomic Encyclopedia of Type Strains, Phase IV (KMG-IV): sequencing the most valuable type-strain genomes for metagenomic binning, comparative biology and taxonomic classification.</title>
        <authorList>
            <person name="Goeker M."/>
        </authorList>
    </citation>
    <scope>NUCLEOTIDE SEQUENCE [LARGE SCALE GENOMIC DNA]</scope>
    <source>
        <strain evidence="13 14">YIM 65646</strain>
    </source>
</reference>
<feature type="transmembrane region" description="Helical" evidence="12">
    <location>
        <begin position="325"/>
        <end position="343"/>
    </location>
</feature>
<feature type="transmembrane region" description="Helical" evidence="12">
    <location>
        <begin position="16"/>
        <end position="35"/>
    </location>
</feature>
<keyword evidence="5 12" id="KW-0349">Heme</keyword>
<evidence type="ECO:0000256" key="4">
    <source>
        <dbReference type="ARBA" id="ARBA00022475"/>
    </source>
</evidence>
<dbReference type="InterPro" id="IPR002585">
    <property type="entry name" value="Cyt-d_ubiquinol_oxidase_su_1"/>
</dbReference>
<dbReference type="Proteomes" id="UP000548476">
    <property type="component" value="Unassembled WGS sequence"/>
</dbReference>
<dbReference type="GO" id="GO:0005886">
    <property type="term" value="C:plasma membrane"/>
    <property type="evidence" value="ECO:0007669"/>
    <property type="project" value="UniProtKB-SubCell"/>
</dbReference>
<organism evidence="13 14">
    <name type="scientific">Phytomonospora endophytica</name>
    <dbReference type="NCBI Taxonomy" id="714109"/>
    <lineage>
        <taxon>Bacteria</taxon>
        <taxon>Bacillati</taxon>
        <taxon>Actinomycetota</taxon>
        <taxon>Actinomycetes</taxon>
        <taxon>Micromonosporales</taxon>
        <taxon>Micromonosporaceae</taxon>
        <taxon>Phytomonospora</taxon>
    </lineage>
</organism>
<keyword evidence="11 12" id="KW-0472">Membrane</keyword>